<dbReference type="PROSITE" id="PS51192">
    <property type="entry name" value="HELICASE_ATP_BIND_1"/>
    <property type="match status" value="1"/>
</dbReference>
<dbReference type="InterPro" id="IPR014001">
    <property type="entry name" value="Helicase_ATP-bd"/>
</dbReference>
<evidence type="ECO:0000259" key="3">
    <source>
        <dbReference type="PROSITE" id="PS50966"/>
    </source>
</evidence>
<dbReference type="Proteomes" id="UP001203338">
    <property type="component" value="Unassembled WGS sequence"/>
</dbReference>
<reference evidence="5 6" key="1">
    <citation type="submission" date="2022-05" db="EMBL/GenBank/DDBJ databases">
        <authorList>
            <person name="Park J.-S."/>
        </authorList>
    </citation>
    <scope>NUCLEOTIDE SEQUENCE [LARGE SCALE GENOMIC DNA]</scope>
    <source>
        <strain evidence="5 6">2012CJ34-2</strain>
    </source>
</reference>
<dbReference type="Pfam" id="PF04434">
    <property type="entry name" value="SWIM"/>
    <property type="match status" value="1"/>
</dbReference>
<evidence type="ECO:0000259" key="4">
    <source>
        <dbReference type="PROSITE" id="PS51192"/>
    </source>
</evidence>
<keyword evidence="1" id="KW-0067">ATP-binding</keyword>
<feature type="domain" description="SWIM-type" evidence="3">
    <location>
        <begin position="113"/>
        <end position="144"/>
    </location>
</feature>
<proteinExistence type="predicted"/>
<dbReference type="EMBL" id="JAMFLX010000061">
    <property type="protein sequence ID" value="MCL6272231.1"/>
    <property type="molecule type" value="Genomic_DNA"/>
</dbReference>
<keyword evidence="6" id="KW-1185">Reference proteome</keyword>
<evidence type="ECO:0000313" key="5">
    <source>
        <dbReference type="EMBL" id="MCL6272231.1"/>
    </source>
</evidence>
<keyword evidence="1" id="KW-0547">Nucleotide-binding</keyword>
<feature type="domain" description="Helicase ATP-binding" evidence="4">
    <location>
        <begin position="727"/>
        <end position="885"/>
    </location>
</feature>
<dbReference type="PROSITE" id="PS50966">
    <property type="entry name" value="ZF_SWIM"/>
    <property type="match status" value="1"/>
</dbReference>
<organism evidence="5 6">
    <name type="scientific">Parendozoicomonas callyspongiae</name>
    <dbReference type="NCBI Taxonomy" id="2942213"/>
    <lineage>
        <taxon>Bacteria</taxon>
        <taxon>Pseudomonadati</taxon>
        <taxon>Pseudomonadota</taxon>
        <taxon>Gammaproteobacteria</taxon>
        <taxon>Oceanospirillales</taxon>
        <taxon>Endozoicomonadaceae</taxon>
        <taxon>Parendozoicomonas</taxon>
    </lineage>
</organism>
<dbReference type="SUPFAM" id="SSF52540">
    <property type="entry name" value="P-loop containing nucleoside triphosphate hydrolases"/>
    <property type="match status" value="1"/>
</dbReference>
<dbReference type="CDD" id="cd18012">
    <property type="entry name" value="DEXQc_arch_SWI2_SNF2"/>
    <property type="match status" value="1"/>
</dbReference>
<comment type="caution">
    <text evidence="5">The sequence shown here is derived from an EMBL/GenBank/DDBJ whole genome shotgun (WGS) entry which is preliminary data.</text>
</comment>
<dbReference type="InterPro" id="IPR038718">
    <property type="entry name" value="SNF2-like_sf"/>
</dbReference>
<protein>
    <submittedName>
        <fullName evidence="5">SNF2-related protein</fullName>
    </submittedName>
</protein>
<dbReference type="Gene3D" id="1.20.120.850">
    <property type="entry name" value="SWI2/SNF2 ATPases, N-terminal domain"/>
    <property type="match status" value="1"/>
</dbReference>
<dbReference type="Gene3D" id="3.40.50.10810">
    <property type="entry name" value="Tandem AAA-ATPase domain"/>
    <property type="match status" value="1"/>
</dbReference>
<feature type="non-terminal residue" evidence="5">
    <location>
        <position position="1023"/>
    </location>
</feature>
<dbReference type="SMART" id="SM00487">
    <property type="entry name" value="DEXDc"/>
    <property type="match status" value="1"/>
</dbReference>
<keyword evidence="1" id="KW-0378">Hydrolase</keyword>
<keyword evidence="2" id="KW-0862">Zinc</keyword>
<dbReference type="Pfam" id="PF12419">
    <property type="entry name" value="DUF3670"/>
    <property type="match status" value="1"/>
</dbReference>
<evidence type="ECO:0000256" key="2">
    <source>
        <dbReference type="PROSITE-ProRule" id="PRU00325"/>
    </source>
</evidence>
<dbReference type="PANTHER" id="PTHR10799">
    <property type="entry name" value="SNF2/RAD54 HELICASE FAMILY"/>
    <property type="match status" value="1"/>
</dbReference>
<dbReference type="InterPro" id="IPR000330">
    <property type="entry name" value="SNF2_N"/>
</dbReference>
<evidence type="ECO:0000313" key="6">
    <source>
        <dbReference type="Proteomes" id="UP001203338"/>
    </source>
</evidence>
<dbReference type="Pfam" id="PF00176">
    <property type="entry name" value="SNF2-rel_dom"/>
    <property type="match status" value="1"/>
</dbReference>
<keyword evidence="1" id="KW-0347">Helicase</keyword>
<keyword evidence="2" id="KW-0479">Metal-binding</keyword>
<dbReference type="InterPro" id="IPR007527">
    <property type="entry name" value="Znf_SWIM"/>
</dbReference>
<sequence>MANSYGQTWWGEQWLAAFNGIDDTNRLPRGRRYAGNGSVTAIEIKGRTTRADVQGRQRRPYRVTVSLPGFTTKEKNNILETVSSHPAVLARLLNRQLPEQTLELLTRKNISLFPSSWKDMSATCSCPDWAMPCKHIAAIIYLMANEIDKNPFLVFELHGMDLISAMEKQSGVSLTGLDAPPHYFDGWHPEPVIQNWQLPAVPAFENLDLTTIEPLSERIFRILGSKPLFYQKDFRDVMANLYKRTARCALQFDKDSSDSQTEMTRLNRLSLIINENGHFSGVESEGSAELPAIKNTKEWGLFLRSLDTSEQPETTRHYHHALMWQQIYRLAIRLTCQQAFIPAVYQQSEGKTMIHWQPALMSEQVKSLLEKLYSLCPPDLVLLAHKPKRRKTYLNHYADGKTQVDSALHSLISLFTTSALIQSPGQLQVQDVCQLFFGDTPCRFDSFETREYPKVIRNWLNRLTLGERKHRLHLIVEEFPDNTENNEELSINVQVEQNGSIHSLATLLTGSELSATQVSVLTDLALLADYLPDMEKLYSGTDQNHQPRLYYTLKAFTPLFLKTLPTLNMLGIQLVLPKSLRNLAYPQLSLTLSSSDSDNPVSYLNIDQLLRFNWQVAIGDKRVSADEFMSLVSGASGLVRMLDQYVMLDDARLQQLLKKLTDLPESLSRAQLLKAGLSGELEGARVDLSASAEELFNQLLRGEPAPRPKNLQAQLRPYQQRGFEWMAQNARIGFGSLLADDMGLGKTLQVITLLLHQKESGQLDKHKGLVVAPTSLLTNWRKELQRFAPDLSVQVYHGQQRCLETDKHDVVLTSYGLVRSDSTTLGKPRWRTLVIDEAQNIKNPGSLQTKTIKKLKADIRVGLSGTPVENRLREYWSLFDFTNKGYLGTQKRFHDEFASPIEKDRDQNSLQTFRKITAPFILRRLKTDKSIISDLPEKIESNRYCNLSTKQASLYQSTVDTIMEDIQSSEEGIERKGIIFKLLNALKQICNTPAQFLNHEQSEPSESGKLATFLEIIREATES</sequence>
<gene>
    <name evidence="5" type="ORF">M3P05_20115</name>
</gene>
<name>A0ABT0PML2_9GAMM</name>
<accession>A0ABT0PML2</accession>
<dbReference type="InterPro" id="IPR022138">
    <property type="entry name" value="DUF3670"/>
</dbReference>
<dbReference type="RefSeq" id="WP_249701920.1">
    <property type="nucleotide sequence ID" value="NZ_JAMFLX010000061.1"/>
</dbReference>
<keyword evidence="2" id="KW-0863">Zinc-finger</keyword>
<evidence type="ECO:0000256" key="1">
    <source>
        <dbReference type="ARBA" id="ARBA00022806"/>
    </source>
</evidence>
<dbReference type="InterPro" id="IPR027417">
    <property type="entry name" value="P-loop_NTPase"/>
</dbReference>